<dbReference type="Proteomes" id="UP000277094">
    <property type="component" value="Unassembled WGS sequence"/>
</dbReference>
<reference evidence="2 3" key="1">
    <citation type="submission" date="2018-11" db="EMBL/GenBank/DDBJ databases">
        <authorList>
            <person name="Li F."/>
        </authorList>
    </citation>
    <scope>NUCLEOTIDE SEQUENCE [LARGE SCALE GENOMIC DNA]</scope>
    <source>
        <strain evidence="2 3">KIS18-7</strain>
    </source>
</reference>
<dbReference type="Pfam" id="PF02405">
    <property type="entry name" value="MlaE"/>
    <property type="match status" value="1"/>
</dbReference>
<keyword evidence="3" id="KW-1185">Reference proteome</keyword>
<proteinExistence type="predicted"/>
<keyword evidence="1" id="KW-0812">Transmembrane</keyword>
<dbReference type="PANTHER" id="PTHR30188:SF4">
    <property type="entry name" value="PROTEIN TRIGALACTOSYLDIACYLGLYCEROL 1, CHLOROPLASTIC"/>
    <property type="match status" value="1"/>
</dbReference>
<keyword evidence="1" id="KW-0472">Membrane</keyword>
<dbReference type="InterPro" id="IPR030802">
    <property type="entry name" value="Permease_MalE"/>
</dbReference>
<protein>
    <submittedName>
        <fullName evidence="2">ABC transporter permease</fullName>
    </submittedName>
</protein>
<feature type="transmembrane region" description="Helical" evidence="1">
    <location>
        <begin position="250"/>
        <end position="271"/>
    </location>
</feature>
<keyword evidence="1" id="KW-1133">Transmembrane helix</keyword>
<accession>A0A3N0DXF2</accession>
<dbReference type="AlphaFoldDB" id="A0A3N0DXF2"/>
<sequence>MVPITTPGPKERYVSDTVARVRGRTLTILDSLGLFFGFVGEVLRGFFRPPFHWREAIDQGWQLARVVIVPTALVSIPLGAVVALQVGSLTQQLGAQSFAGAASVVSILREGAPLATALLLAGAGGSAICADFGSRMIREEIDALRTLGVNVITRLVVPRVAAAMAVAVLLTGLVMGVGIGGGYFFNVVLQHGTSGVYVESFRALATRPDLYASLLKGLVFGAIAAVVGSYKGLHVKGGPKGVGQAVNESVVVTFLLLFGANYLMSVAYFQLYPQGG</sequence>
<dbReference type="GO" id="GO:0043190">
    <property type="term" value="C:ATP-binding cassette (ABC) transporter complex"/>
    <property type="evidence" value="ECO:0007669"/>
    <property type="project" value="InterPro"/>
</dbReference>
<comment type="caution">
    <text evidence="2">The sequence shown here is derived from an EMBL/GenBank/DDBJ whole genome shotgun (WGS) entry which is preliminary data.</text>
</comment>
<dbReference type="GO" id="GO:0005548">
    <property type="term" value="F:phospholipid transporter activity"/>
    <property type="evidence" value="ECO:0007669"/>
    <property type="project" value="TreeGrafter"/>
</dbReference>
<dbReference type="EMBL" id="RJSG01000002">
    <property type="protein sequence ID" value="RNL80298.1"/>
    <property type="molecule type" value="Genomic_DNA"/>
</dbReference>
<dbReference type="PANTHER" id="PTHR30188">
    <property type="entry name" value="ABC TRANSPORTER PERMEASE PROTEIN-RELATED"/>
    <property type="match status" value="1"/>
</dbReference>
<evidence type="ECO:0000313" key="3">
    <source>
        <dbReference type="Proteomes" id="UP000277094"/>
    </source>
</evidence>
<evidence type="ECO:0000256" key="1">
    <source>
        <dbReference type="SAM" id="Phobius"/>
    </source>
</evidence>
<name>A0A3N0DXF2_9ACTN</name>
<evidence type="ECO:0000313" key="2">
    <source>
        <dbReference type="EMBL" id="RNL80298.1"/>
    </source>
</evidence>
<feature type="transmembrane region" description="Helical" evidence="1">
    <location>
        <begin position="210"/>
        <end position="230"/>
    </location>
</feature>
<feature type="transmembrane region" description="Helical" evidence="1">
    <location>
        <begin position="25"/>
        <end position="43"/>
    </location>
</feature>
<gene>
    <name evidence="2" type="ORF">EFL95_04645</name>
</gene>
<organism evidence="2 3">
    <name type="scientific">Nocardioides marmorisolisilvae</name>
    <dbReference type="NCBI Taxonomy" id="1542737"/>
    <lineage>
        <taxon>Bacteria</taxon>
        <taxon>Bacillati</taxon>
        <taxon>Actinomycetota</taxon>
        <taxon>Actinomycetes</taxon>
        <taxon>Propionibacteriales</taxon>
        <taxon>Nocardioidaceae</taxon>
        <taxon>Nocardioides</taxon>
    </lineage>
</organism>
<feature type="transmembrane region" description="Helical" evidence="1">
    <location>
        <begin position="160"/>
        <end position="189"/>
    </location>
</feature>
<dbReference type="OrthoDB" id="3823276at2"/>
<feature type="transmembrane region" description="Helical" evidence="1">
    <location>
        <begin position="63"/>
        <end position="84"/>
    </location>
</feature>